<reference evidence="2 3" key="1">
    <citation type="journal article" date="2007" name="Nature">
        <title>Evolution of genes and genomes on the Drosophila phylogeny.</title>
        <authorList>
            <consortium name="Drosophila 12 Genomes Consortium"/>
            <person name="Clark A.G."/>
            <person name="Eisen M.B."/>
            <person name="Smith D.R."/>
            <person name="Bergman C.M."/>
            <person name="Oliver B."/>
            <person name="Markow T.A."/>
            <person name="Kaufman T.C."/>
            <person name="Kellis M."/>
            <person name="Gelbart W."/>
            <person name="Iyer V.N."/>
            <person name="Pollard D.A."/>
            <person name="Sackton T.B."/>
            <person name="Larracuente A.M."/>
            <person name="Singh N.D."/>
            <person name="Abad J.P."/>
            <person name="Abt D.N."/>
            <person name="Adryan B."/>
            <person name="Aguade M."/>
            <person name="Akashi H."/>
            <person name="Anderson W.W."/>
            <person name="Aquadro C.F."/>
            <person name="Ardell D.H."/>
            <person name="Arguello R."/>
            <person name="Artieri C.G."/>
            <person name="Barbash D.A."/>
            <person name="Barker D."/>
            <person name="Barsanti P."/>
            <person name="Batterham P."/>
            <person name="Batzoglou S."/>
            <person name="Begun D."/>
            <person name="Bhutkar A."/>
            <person name="Blanco E."/>
            <person name="Bosak S.A."/>
            <person name="Bradley R.K."/>
            <person name="Brand A.D."/>
            <person name="Brent M.R."/>
            <person name="Brooks A.N."/>
            <person name="Brown R.H."/>
            <person name="Butlin R.K."/>
            <person name="Caggese C."/>
            <person name="Calvi B.R."/>
            <person name="Bernardo de Carvalho A."/>
            <person name="Caspi A."/>
            <person name="Castrezana S."/>
            <person name="Celniker S.E."/>
            <person name="Chang J.L."/>
            <person name="Chapple C."/>
            <person name="Chatterji S."/>
            <person name="Chinwalla A."/>
            <person name="Civetta A."/>
            <person name="Clifton S.W."/>
            <person name="Comeron J.M."/>
            <person name="Costello J.C."/>
            <person name="Coyne J.A."/>
            <person name="Daub J."/>
            <person name="David R.G."/>
            <person name="Delcher A.L."/>
            <person name="Delehaunty K."/>
            <person name="Do C.B."/>
            <person name="Ebling H."/>
            <person name="Edwards K."/>
            <person name="Eickbush T."/>
            <person name="Evans J.D."/>
            <person name="Filipski A."/>
            <person name="Findeiss S."/>
            <person name="Freyhult E."/>
            <person name="Fulton L."/>
            <person name="Fulton R."/>
            <person name="Garcia A.C."/>
            <person name="Gardiner A."/>
            <person name="Garfield D.A."/>
            <person name="Garvin B.E."/>
            <person name="Gibson G."/>
            <person name="Gilbert D."/>
            <person name="Gnerre S."/>
            <person name="Godfrey J."/>
            <person name="Good R."/>
            <person name="Gotea V."/>
            <person name="Gravely B."/>
            <person name="Greenberg A.J."/>
            <person name="Griffiths-Jones S."/>
            <person name="Gross S."/>
            <person name="Guigo R."/>
            <person name="Gustafson E.A."/>
            <person name="Haerty W."/>
            <person name="Hahn M.W."/>
            <person name="Halligan D.L."/>
            <person name="Halpern A.L."/>
            <person name="Halter G.M."/>
            <person name="Han M.V."/>
            <person name="Heger A."/>
            <person name="Hillier L."/>
            <person name="Hinrichs A.S."/>
            <person name="Holmes I."/>
            <person name="Hoskins R.A."/>
            <person name="Hubisz M.J."/>
            <person name="Hultmark D."/>
            <person name="Huntley M.A."/>
            <person name="Jaffe D.B."/>
            <person name="Jagadeeshan S."/>
            <person name="Jeck W.R."/>
            <person name="Johnson J."/>
            <person name="Jones C.D."/>
            <person name="Jordan W.C."/>
            <person name="Karpen G.H."/>
            <person name="Kataoka E."/>
            <person name="Keightley P.D."/>
            <person name="Kheradpour P."/>
            <person name="Kirkness E.F."/>
            <person name="Koerich L.B."/>
            <person name="Kristiansen K."/>
            <person name="Kudrna D."/>
            <person name="Kulathinal R.J."/>
            <person name="Kumar S."/>
            <person name="Kwok R."/>
            <person name="Lander E."/>
            <person name="Langley C.H."/>
            <person name="Lapoint R."/>
            <person name="Lazzaro B.P."/>
            <person name="Lee S.J."/>
            <person name="Levesque L."/>
            <person name="Li R."/>
            <person name="Lin C.F."/>
            <person name="Lin M.F."/>
            <person name="Lindblad-Toh K."/>
            <person name="Llopart A."/>
            <person name="Long M."/>
            <person name="Low L."/>
            <person name="Lozovsky E."/>
            <person name="Lu J."/>
            <person name="Luo M."/>
            <person name="Machado C.A."/>
            <person name="Makalowski W."/>
            <person name="Marzo M."/>
            <person name="Matsuda M."/>
            <person name="Matzkin L."/>
            <person name="McAllister B."/>
            <person name="McBride C.S."/>
            <person name="McKernan B."/>
            <person name="McKernan K."/>
            <person name="Mendez-Lago M."/>
            <person name="Minx P."/>
            <person name="Mollenhauer M.U."/>
            <person name="Montooth K."/>
            <person name="Mount S.M."/>
            <person name="Mu X."/>
            <person name="Myers E."/>
            <person name="Negre B."/>
            <person name="Newfeld S."/>
            <person name="Nielsen R."/>
            <person name="Noor M.A."/>
            <person name="O'Grady P."/>
            <person name="Pachter L."/>
            <person name="Papaceit M."/>
            <person name="Parisi M.J."/>
            <person name="Parisi M."/>
            <person name="Parts L."/>
            <person name="Pedersen J.S."/>
            <person name="Pesole G."/>
            <person name="Phillippy A.M."/>
            <person name="Ponting C.P."/>
            <person name="Pop M."/>
            <person name="Porcelli D."/>
            <person name="Powell J.R."/>
            <person name="Prohaska S."/>
            <person name="Pruitt K."/>
            <person name="Puig M."/>
            <person name="Quesneville H."/>
            <person name="Ram K.R."/>
            <person name="Rand D."/>
            <person name="Rasmussen M.D."/>
            <person name="Reed L.K."/>
            <person name="Reenan R."/>
            <person name="Reily A."/>
            <person name="Remington K.A."/>
            <person name="Rieger T.T."/>
            <person name="Ritchie M.G."/>
            <person name="Robin C."/>
            <person name="Rogers Y.H."/>
            <person name="Rohde C."/>
            <person name="Rozas J."/>
            <person name="Rubenfield M.J."/>
            <person name="Ruiz A."/>
            <person name="Russo S."/>
            <person name="Salzberg S.L."/>
            <person name="Sanchez-Gracia A."/>
            <person name="Saranga D.J."/>
            <person name="Sato H."/>
            <person name="Schaeffer S.W."/>
            <person name="Schatz M.C."/>
            <person name="Schlenke T."/>
            <person name="Schwartz R."/>
            <person name="Segarra C."/>
            <person name="Singh R.S."/>
            <person name="Sirot L."/>
            <person name="Sirota M."/>
            <person name="Sisneros N.B."/>
            <person name="Smith C.D."/>
            <person name="Smith T.F."/>
            <person name="Spieth J."/>
            <person name="Stage D.E."/>
            <person name="Stark A."/>
            <person name="Stephan W."/>
            <person name="Strausberg R.L."/>
            <person name="Strempel S."/>
            <person name="Sturgill D."/>
            <person name="Sutton G."/>
            <person name="Sutton G.G."/>
            <person name="Tao W."/>
            <person name="Teichmann S."/>
            <person name="Tobari Y.N."/>
            <person name="Tomimura Y."/>
            <person name="Tsolas J.M."/>
            <person name="Valente V.L."/>
            <person name="Venter E."/>
            <person name="Venter J.C."/>
            <person name="Vicario S."/>
            <person name="Vieira F.G."/>
            <person name="Vilella A.J."/>
            <person name="Villasante A."/>
            <person name="Walenz B."/>
            <person name="Wang J."/>
            <person name="Wasserman M."/>
            <person name="Watts T."/>
            <person name="Wilson D."/>
            <person name="Wilson R.K."/>
            <person name="Wing R.A."/>
            <person name="Wolfner M.F."/>
            <person name="Wong A."/>
            <person name="Wong G.K."/>
            <person name="Wu C.I."/>
            <person name="Wu G."/>
            <person name="Yamamoto D."/>
            <person name="Yang H.P."/>
            <person name="Yang S.P."/>
            <person name="Yorke J.A."/>
            <person name="Yoshida K."/>
            <person name="Zdobnov E."/>
            <person name="Zhang P."/>
            <person name="Zhang Y."/>
            <person name="Zimin A.V."/>
            <person name="Baldwin J."/>
            <person name="Abdouelleil A."/>
            <person name="Abdulkadir J."/>
            <person name="Abebe A."/>
            <person name="Abera B."/>
            <person name="Abreu J."/>
            <person name="Acer S.C."/>
            <person name="Aftuck L."/>
            <person name="Alexander A."/>
            <person name="An P."/>
            <person name="Anderson E."/>
            <person name="Anderson S."/>
            <person name="Arachi H."/>
            <person name="Azer M."/>
            <person name="Bachantsang P."/>
            <person name="Barry A."/>
            <person name="Bayul T."/>
            <person name="Berlin A."/>
            <person name="Bessette D."/>
            <person name="Bloom T."/>
            <person name="Blye J."/>
            <person name="Boguslavskiy L."/>
            <person name="Bonnet C."/>
            <person name="Boukhgalter B."/>
            <person name="Bourzgui I."/>
            <person name="Brown A."/>
            <person name="Cahill P."/>
            <person name="Channer S."/>
            <person name="Cheshatsang Y."/>
            <person name="Chuda L."/>
            <person name="Citroen M."/>
            <person name="Collymore A."/>
            <person name="Cooke P."/>
            <person name="Costello M."/>
            <person name="D'Aco K."/>
            <person name="Daza R."/>
            <person name="De Haan G."/>
            <person name="DeGray S."/>
            <person name="DeMaso C."/>
            <person name="Dhargay N."/>
            <person name="Dooley K."/>
            <person name="Dooley E."/>
            <person name="Doricent M."/>
            <person name="Dorje P."/>
            <person name="Dorjee K."/>
            <person name="Dupes A."/>
            <person name="Elong R."/>
            <person name="Falk J."/>
            <person name="Farina A."/>
            <person name="Faro S."/>
            <person name="Ferguson D."/>
            <person name="Fisher S."/>
            <person name="Foley C.D."/>
            <person name="Franke A."/>
            <person name="Friedrich D."/>
            <person name="Gadbois L."/>
            <person name="Gearin G."/>
            <person name="Gearin C.R."/>
            <person name="Giannoukos G."/>
            <person name="Goode T."/>
            <person name="Graham J."/>
            <person name="Grandbois E."/>
            <person name="Grewal S."/>
            <person name="Gyaltsen K."/>
            <person name="Hafez N."/>
            <person name="Hagos B."/>
            <person name="Hall J."/>
            <person name="Henson C."/>
            <person name="Hollinger A."/>
            <person name="Honan T."/>
            <person name="Huard M.D."/>
            <person name="Hughes L."/>
            <person name="Hurhula B."/>
            <person name="Husby M.E."/>
            <person name="Kamat A."/>
            <person name="Kanga B."/>
            <person name="Kashin S."/>
            <person name="Khazanovich D."/>
            <person name="Kisner P."/>
            <person name="Lance K."/>
            <person name="Lara M."/>
            <person name="Lee W."/>
            <person name="Lennon N."/>
            <person name="Letendre F."/>
            <person name="LeVine R."/>
            <person name="Lipovsky A."/>
            <person name="Liu X."/>
            <person name="Liu J."/>
            <person name="Liu S."/>
            <person name="Lokyitsang T."/>
            <person name="Lokyitsang Y."/>
            <person name="Lubonja R."/>
            <person name="Lui A."/>
            <person name="MacDonald P."/>
            <person name="Magnisalis V."/>
            <person name="Maru K."/>
            <person name="Matthews C."/>
            <person name="McCusker W."/>
            <person name="McDonough S."/>
            <person name="Mehta T."/>
            <person name="Meldrim J."/>
            <person name="Meneus L."/>
            <person name="Mihai O."/>
            <person name="Mihalev A."/>
            <person name="Mihova T."/>
            <person name="Mittelman R."/>
            <person name="Mlenga V."/>
            <person name="Montmayeur A."/>
            <person name="Mulrain L."/>
            <person name="Navidi A."/>
            <person name="Naylor J."/>
            <person name="Negash T."/>
            <person name="Nguyen T."/>
            <person name="Nguyen N."/>
            <person name="Nicol R."/>
            <person name="Norbu C."/>
            <person name="Norbu N."/>
            <person name="Novod N."/>
            <person name="O'Neill B."/>
            <person name="Osman S."/>
            <person name="Markiewicz E."/>
            <person name="Oyono O.L."/>
            <person name="Patti C."/>
            <person name="Phunkhang P."/>
            <person name="Pierre F."/>
            <person name="Priest M."/>
            <person name="Raghuraman S."/>
            <person name="Rege F."/>
            <person name="Reyes R."/>
            <person name="Rise C."/>
            <person name="Rogov P."/>
            <person name="Ross K."/>
            <person name="Ryan E."/>
            <person name="Settipalli S."/>
            <person name="Shea T."/>
            <person name="Sherpa N."/>
            <person name="Shi L."/>
            <person name="Shih D."/>
            <person name="Sparrow T."/>
            <person name="Spaulding J."/>
            <person name="Stalker J."/>
            <person name="Stange-Thomann N."/>
            <person name="Stavropoulos S."/>
            <person name="Stone C."/>
            <person name="Strader C."/>
            <person name="Tesfaye S."/>
            <person name="Thomson T."/>
            <person name="Thoulutsang Y."/>
            <person name="Thoulutsang D."/>
            <person name="Topham K."/>
            <person name="Topping I."/>
            <person name="Tsamla T."/>
            <person name="Vassiliev H."/>
            <person name="Vo A."/>
            <person name="Wangchuk T."/>
            <person name="Wangdi T."/>
            <person name="Weiand M."/>
            <person name="Wilkinson J."/>
            <person name="Wilson A."/>
            <person name="Yadav S."/>
            <person name="Young G."/>
            <person name="Yu Q."/>
            <person name="Zembek L."/>
            <person name="Zhong D."/>
            <person name="Zimmer A."/>
            <person name="Zwirko Z."/>
            <person name="Jaffe D.B."/>
            <person name="Alvarez P."/>
            <person name="Brockman W."/>
            <person name="Butler J."/>
            <person name="Chin C."/>
            <person name="Gnerre S."/>
            <person name="Grabherr M."/>
            <person name="Kleber M."/>
            <person name="Mauceli E."/>
            <person name="MacCallum I."/>
        </authorList>
    </citation>
    <scope>NUCLEOTIDE SEQUENCE [LARGE SCALE GENOMIC DNA]</scope>
    <source>
        <strain evidence="3">MSH-3 / Tucson 14011-0111.49</strain>
    </source>
</reference>
<dbReference type="OMA" id="RMSNEIM"/>
<dbReference type="KEGG" id="dpe:6589759"/>
<dbReference type="Proteomes" id="UP000008744">
    <property type="component" value="Unassembled WGS sequence"/>
</dbReference>
<feature type="chain" id="PRO_5002806073" evidence="1">
    <location>
        <begin position="23"/>
        <end position="122"/>
    </location>
</feature>
<dbReference type="eggNOG" id="ENOG502T9HK">
    <property type="taxonomic scope" value="Eukaryota"/>
</dbReference>
<name>B4G9S6_DROPE</name>
<evidence type="ECO:0000313" key="2">
    <source>
        <dbReference type="EMBL" id="EDW29106.1"/>
    </source>
</evidence>
<sequence>MSNVKLLLLVLVVVTLLLLVAARPRSRSPVYNEVTSLPAERESLGNELLEQQISPWRRQAKKDFSMRRHSYINPKMMLSRSPFLQRIYDLPEPDIAPGGANYFGNEVLPLATYEIMEPESLY</sequence>
<gene>
    <name evidence="2" type="primary">Dper\GL19537</name>
    <name evidence="2" type="ORF">Dper_GL19537</name>
</gene>
<proteinExistence type="predicted"/>
<organism evidence="3">
    <name type="scientific">Drosophila persimilis</name>
    <name type="common">Fruit fly</name>
    <dbReference type="NCBI Taxonomy" id="7234"/>
    <lineage>
        <taxon>Eukaryota</taxon>
        <taxon>Metazoa</taxon>
        <taxon>Ecdysozoa</taxon>
        <taxon>Arthropoda</taxon>
        <taxon>Hexapoda</taxon>
        <taxon>Insecta</taxon>
        <taxon>Pterygota</taxon>
        <taxon>Neoptera</taxon>
        <taxon>Endopterygota</taxon>
        <taxon>Diptera</taxon>
        <taxon>Brachycera</taxon>
        <taxon>Muscomorpha</taxon>
        <taxon>Ephydroidea</taxon>
        <taxon>Drosophilidae</taxon>
        <taxon>Drosophila</taxon>
        <taxon>Sophophora</taxon>
    </lineage>
</organism>
<evidence type="ECO:0000313" key="3">
    <source>
        <dbReference type="Proteomes" id="UP000008744"/>
    </source>
</evidence>
<keyword evidence="1" id="KW-0732">Signal</keyword>
<feature type="signal peptide" evidence="1">
    <location>
        <begin position="1"/>
        <end position="22"/>
    </location>
</feature>
<dbReference type="OrthoDB" id="7834111at2759"/>
<accession>B4G9S6</accession>
<protein>
    <submittedName>
        <fullName evidence="2">GL19537</fullName>
    </submittedName>
</protein>
<dbReference type="AlphaFoldDB" id="B4G9S6"/>
<evidence type="ECO:0000256" key="1">
    <source>
        <dbReference type="SAM" id="SignalP"/>
    </source>
</evidence>
<dbReference type="EMBL" id="CH479180">
    <property type="protein sequence ID" value="EDW29106.1"/>
    <property type="molecule type" value="Genomic_DNA"/>
</dbReference>
<dbReference type="STRING" id="7234.B4G9S6"/>
<keyword evidence="3" id="KW-1185">Reference proteome</keyword>
<dbReference type="PhylomeDB" id="B4G9S6"/>
<dbReference type="HOGENOM" id="CLU_2051999_0_0_1"/>